<keyword evidence="2" id="KW-0645">Protease</keyword>
<dbReference type="GeneID" id="40316010"/>
<evidence type="ECO:0000313" key="7">
    <source>
        <dbReference type="EMBL" id="RNF24923.1"/>
    </source>
</evidence>
<dbReference type="GO" id="GO:0016926">
    <property type="term" value="P:protein desumoylation"/>
    <property type="evidence" value="ECO:0007669"/>
    <property type="project" value="TreeGrafter"/>
</dbReference>
<feature type="compositionally biased region" description="Low complexity" evidence="5">
    <location>
        <begin position="163"/>
        <end position="173"/>
    </location>
</feature>
<dbReference type="OrthoDB" id="1939479at2759"/>
<dbReference type="InterPro" id="IPR003653">
    <property type="entry name" value="Peptidase_C48_C"/>
</dbReference>
<name>A0A422Q4P8_9TRYP</name>
<comment type="caution">
    <text evidence="7">The sequence shown here is derived from an EMBL/GenBank/DDBJ whole genome shotgun (WGS) entry which is preliminary data.</text>
</comment>
<keyword evidence="8" id="KW-1185">Reference proteome</keyword>
<dbReference type="Gene3D" id="3.40.395.10">
    <property type="entry name" value="Adenoviral Proteinase, Chain A"/>
    <property type="match status" value="1"/>
</dbReference>
<dbReference type="RefSeq" id="XP_029230609.1">
    <property type="nucleotide sequence ID" value="XM_029369326.1"/>
</dbReference>
<comment type="similarity">
    <text evidence="1">Belongs to the peptidase C48 family.</text>
</comment>
<protein>
    <submittedName>
        <fullName evidence="7">Putative SUMO1/Ulp2</fullName>
        <ecNumber evidence="7">3.4.-.-</ecNumber>
    </submittedName>
</protein>
<evidence type="ECO:0000256" key="4">
    <source>
        <dbReference type="ARBA" id="ARBA00022807"/>
    </source>
</evidence>
<keyword evidence="4" id="KW-0788">Thiol protease</keyword>
<reference evidence="7 8" key="1">
    <citation type="journal article" date="2018" name="BMC Genomics">
        <title>Genomic comparison of Trypanosoma conorhini and Trypanosoma rangeli to Trypanosoma cruzi strains of high and low virulence.</title>
        <authorList>
            <person name="Bradwell K.R."/>
            <person name="Koparde V.N."/>
            <person name="Matveyev A.V."/>
            <person name="Serrano M.G."/>
            <person name="Alves J.M."/>
            <person name="Parikh H."/>
            <person name="Huang B."/>
            <person name="Lee V."/>
            <person name="Espinosa-Alvarez O."/>
            <person name="Ortiz P.A."/>
            <person name="Costa-Martins A.G."/>
            <person name="Teixeira M.M."/>
            <person name="Buck G.A."/>
        </authorList>
    </citation>
    <scope>NUCLEOTIDE SEQUENCE [LARGE SCALE GENOMIC DNA]</scope>
    <source>
        <strain evidence="7 8">025E</strain>
    </source>
</reference>
<dbReference type="AlphaFoldDB" id="A0A422Q4P8"/>
<sequence>MTSALLSSVGWVYRGLFSSLRQPQQQPGEEEAQAWGPGPQDWGGLPSPAVRPPAGGVEEVYAVGGNAGWRQNAFSPFEPPVACRSRRRRRRSLDSVTAREACGSRHVKCRFTELLRRWSSRSRDGGTPVSAEEEEEGEEERPGASPAASWTSTRMTPATSTPGSRAARGAADGARAECSRSRTLAPHERRQQPVSVEDMRNRVMSAPLSMWELPLIEDVAQSEQLLGSRERAMMGVINNGAEGKVLFAPPETPQGTPPPRAPQAAEACVGRKKLPDVTTASSSPAAAVERKQNTAWEREAHLLALHFCELGSLLQCGSRWGDASLDAAAQKPCGTKWPTEIQPAPNGTEESAIFDDLSRRLLRSTVTGEDRRVRAVYEDVMSTVCAGIIEEEVAHRIQLVEGAALRALDHWAVNLVLAELTAVKQRLDPAQALSTGIRRHIKERKAALLTALEEDAEDKEAFASVLRRSTRGGGQAQETAVSLKSGLALSYQQLATLGPGQWLNDQVINAYLGMIAEERNQAVGGEVVVSLGTHFFARVQQELRGGACAAGSLPALHKDSGILRWLRRRRHILQPGTTRIVLIPVNLSQTHWALAVLNWELHTWYYYDSYIRSTAAMTRGAEVLQQLTHVFLESRRILCEDEVGNASSPADWRLVVARPLRGDESSSEGGFAVAPQQTNLYDCGVFVCHTAWCAAQGVATVFGQKDATAHRRAMLHELLCQKSILQLPLAAFLTP</sequence>
<evidence type="ECO:0000256" key="2">
    <source>
        <dbReference type="ARBA" id="ARBA00022670"/>
    </source>
</evidence>
<dbReference type="EMBL" id="MKKU01000092">
    <property type="protein sequence ID" value="RNF24923.1"/>
    <property type="molecule type" value="Genomic_DNA"/>
</dbReference>
<evidence type="ECO:0000256" key="3">
    <source>
        <dbReference type="ARBA" id="ARBA00022801"/>
    </source>
</evidence>
<organism evidence="7 8">
    <name type="scientific">Trypanosoma conorhini</name>
    <dbReference type="NCBI Taxonomy" id="83891"/>
    <lineage>
        <taxon>Eukaryota</taxon>
        <taxon>Discoba</taxon>
        <taxon>Euglenozoa</taxon>
        <taxon>Kinetoplastea</taxon>
        <taxon>Metakinetoplastina</taxon>
        <taxon>Trypanosomatida</taxon>
        <taxon>Trypanosomatidae</taxon>
        <taxon>Trypanosoma</taxon>
    </lineage>
</organism>
<evidence type="ECO:0000313" key="8">
    <source>
        <dbReference type="Proteomes" id="UP000284403"/>
    </source>
</evidence>
<dbReference type="Proteomes" id="UP000284403">
    <property type="component" value="Unassembled WGS sequence"/>
</dbReference>
<dbReference type="Pfam" id="PF02902">
    <property type="entry name" value="Peptidase_C48"/>
    <property type="match status" value="1"/>
</dbReference>
<feature type="compositionally biased region" description="Basic and acidic residues" evidence="5">
    <location>
        <begin position="174"/>
        <end position="199"/>
    </location>
</feature>
<evidence type="ECO:0000259" key="6">
    <source>
        <dbReference type="PROSITE" id="PS50600"/>
    </source>
</evidence>
<dbReference type="PANTHER" id="PTHR12606:SF1">
    <property type="entry name" value="UBIQUITIN-LIKE-SPECIFIC PROTEASE 1A"/>
    <property type="match status" value="1"/>
</dbReference>
<dbReference type="InterPro" id="IPR038765">
    <property type="entry name" value="Papain-like_cys_pep_sf"/>
</dbReference>
<dbReference type="EC" id="3.4.-.-" evidence="7"/>
<dbReference type="SUPFAM" id="SSF54001">
    <property type="entry name" value="Cysteine proteinases"/>
    <property type="match status" value="1"/>
</dbReference>
<proteinExistence type="inferred from homology"/>
<gene>
    <name evidence="7" type="ORF">Tco025E_02399</name>
</gene>
<dbReference type="PROSITE" id="PS50600">
    <property type="entry name" value="ULP_PROTEASE"/>
    <property type="match status" value="1"/>
</dbReference>
<feature type="compositionally biased region" description="Polar residues" evidence="5">
    <location>
        <begin position="148"/>
        <end position="162"/>
    </location>
</feature>
<feature type="region of interest" description="Disordered" evidence="5">
    <location>
        <begin position="120"/>
        <end position="199"/>
    </location>
</feature>
<evidence type="ECO:0000256" key="1">
    <source>
        <dbReference type="ARBA" id="ARBA00005234"/>
    </source>
</evidence>
<dbReference type="PANTHER" id="PTHR12606">
    <property type="entry name" value="SENTRIN/SUMO-SPECIFIC PROTEASE"/>
    <property type="match status" value="1"/>
</dbReference>
<dbReference type="GO" id="GO:0006508">
    <property type="term" value="P:proteolysis"/>
    <property type="evidence" value="ECO:0007669"/>
    <property type="project" value="UniProtKB-KW"/>
</dbReference>
<dbReference type="GO" id="GO:0016929">
    <property type="term" value="F:deSUMOylase activity"/>
    <property type="evidence" value="ECO:0007669"/>
    <property type="project" value="TreeGrafter"/>
</dbReference>
<feature type="region of interest" description="Disordered" evidence="5">
    <location>
        <begin position="22"/>
        <end position="56"/>
    </location>
</feature>
<dbReference type="GO" id="GO:0005634">
    <property type="term" value="C:nucleus"/>
    <property type="evidence" value="ECO:0007669"/>
    <property type="project" value="TreeGrafter"/>
</dbReference>
<feature type="domain" description="Ubiquitin-like protease family profile" evidence="6">
    <location>
        <begin position="487"/>
        <end position="694"/>
    </location>
</feature>
<keyword evidence="3 7" id="KW-0378">Hydrolase</keyword>
<evidence type="ECO:0000256" key="5">
    <source>
        <dbReference type="SAM" id="MobiDB-lite"/>
    </source>
</evidence>
<accession>A0A422Q4P8</accession>